<dbReference type="OrthoDB" id="10044303at2759"/>
<dbReference type="EMBL" id="CAJHNH020002029">
    <property type="protein sequence ID" value="CAG5125339.1"/>
    <property type="molecule type" value="Genomic_DNA"/>
</dbReference>
<evidence type="ECO:0000313" key="3">
    <source>
        <dbReference type="Proteomes" id="UP000678393"/>
    </source>
</evidence>
<keyword evidence="3" id="KW-1185">Reference proteome</keyword>
<evidence type="ECO:0000256" key="1">
    <source>
        <dbReference type="SAM" id="Coils"/>
    </source>
</evidence>
<proteinExistence type="predicted"/>
<reference evidence="2" key="1">
    <citation type="submission" date="2021-04" db="EMBL/GenBank/DDBJ databases">
        <authorList>
            <consortium name="Molecular Ecology Group"/>
        </authorList>
    </citation>
    <scope>NUCLEOTIDE SEQUENCE</scope>
</reference>
<accession>A0A8S3Z895</accession>
<feature type="coiled-coil region" evidence="1">
    <location>
        <begin position="209"/>
        <end position="236"/>
    </location>
</feature>
<sequence>MKSVCQVIDTEAKLVALINNLREDTQTDMLLVEFLTRFWQEIKAATQDLQVLLDKFGCTVLHRISSNYTHGQIFQLQVPLCQTYTSDIEHFSKDLEKQLTNAQLLLKNYGYSVNSDMIDRSSFKDRLMVCCDLKAFPILGFVSDIASKITRMCDTARQWLARDEQFMHEINEFIREIRTAARKREEIFHLKKTEQKNVERNAKVAHNIMLSNRQKLRLIDAELQELERRLGMCREEQQARMVEIHQKESMMDFLRVTLQQTKKNCRLQTKRAKLHKQVKELGDYVRVMEADLELVQDQILAKSHEKIILTEKIHTSEKSYGVLKTDLDKFSENLEDMEAEVSDLSGQLLQLEIVHTIRTSPEILDNLTDRPTSVKLSKSLKERIKQKHRKYLTLN</sequence>
<protein>
    <submittedName>
        <fullName evidence="2">Uncharacterized protein</fullName>
    </submittedName>
</protein>
<dbReference type="Proteomes" id="UP000678393">
    <property type="component" value="Unassembled WGS sequence"/>
</dbReference>
<feature type="coiled-coil region" evidence="1">
    <location>
        <begin position="320"/>
        <end position="354"/>
    </location>
</feature>
<evidence type="ECO:0000313" key="2">
    <source>
        <dbReference type="EMBL" id="CAG5125339.1"/>
    </source>
</evidence>
<keyword evidence="1" id="KW-0175">Coiled coil</keyword>
<organism evidence="2 3">
    <name type="scientific">Candidula unifasciata</name>
    <dbReference type="NCBI Taxonomy" id="100452"/>
    <lineage>
        <taxon>Eukaryota</taxon>
        <taxon>Metazoa</taxon>
        <taxon>Spiralia</taxon>
        <taxon>Lophotrochozoa</taxon>
        <taxon>Mollusca</taxon>
        <taxon>Gastropoda</taxon>
        <taxon>Heterobranchia</taxon>
        <taxon>Euthyneura</taxon>
        <taxon>Panpulmonata</taxon>
        <taxon>Eupulmonata</taxon>
        <taxon>Stylommatophora</taxon>
        <taxon>Helicina</taxon>
        <taxon>Helicoidea</taxon>
        <taxon>Geomitridae</taxon>
        <taxon>Candidula</taxon>
    </lineage>
</organism>
<comment type="caution">
    <text evidence="2">The sequence shown here is derived from an EMBL/GenBank/DDBJ whole genome shotgun (WGS) entry which is preliminary data.</text>
</comment>
<name>A0A8S3Z895_9EUPU</name>
<gene>
    <name evidence="2" type="ORF">CUNI_LOCUS10897</name>
</gene>
<dbReference type="AlphaFoldDB" id="A0A8S3Z895"/>